<keyword evidence="3" id="KW-1185">Reference proteome</keyword>
<reference evidence="3" key="1">
    <citation type="submission" date="2012-06" db="EMBL/GenBank/DDBJ databases">
        <title>The genome sequence of Coniosporium apollinis CBS 100218.</title>
        <authorList>
            <consortium name="The Broad Institute Genome Sequencing Platform"/>
            <person name="Cuomo C."/>
            <person name="Gorbushina A."/>
            <person name="Noack S."/>
            <person name="Walker B."/>
            <person name="Young S.K."/>
            <person name="Zeng Q."/>
            <person name="Gargeya S."/>
            <person name="Fitzgerald M."/>
            <person name="Haas B."/>
            <person name="Abouelleil A."/>
            <person name="Alvarado L."/>
            <person name="Arachchi H.M."/>
            <person name="Berlin A.M."/>
            <person name="Chapman S.B."/>
            <person name="Goldberg J."/>
            <person name="Griggs A."/>
            <person name="Gujja S."/>
            <person name="Hansen M."/>
            <person name="Howarth C."/>
            <person name="Imamovic A."/>
            <person name="Larimer J."/>
            <person name="McCowan C."/>
            <person name="Montmayeur A."/>
            <person name="Murphy C."/>
            <person name="Neiman D."/>
            <person name="Pearson M."/>
            <person name="Priest M."/>
            <person name="Roberts A."/>
            <person name="Saif S."/>
            <person name="Shea T."/>
            <person name="Sisk P."/>
            <person name="Sykes S."/>
            <person name="Wortman J."/>
            <person name="Nusbaum C."/>
            <person name="Birren B."/>
        </authorList>
    </citation>
    <scope>NUCLEOTIDE SEQUENCE [LARGE SCALE GENOMIC DNA]</scope>
    <source>
        <strain evidence="3">CBS 100218</strain>
    </source>
</reference>
<evidence type="ECO:0000313" key="2">
    <source>
        <dbReference type="EMBL" id="EON64192.1"/>
    </source>
</evidence>
<feature type="region of interest" description="Disordered" evidence="1">
    <location>
        <begin position="158"/>
        <end position="196"/>
    </location>
</feature>
<feature type="compositionally biased region" description="Basic and acidic residues" evidence="1">
    <location>
        <begin position="180"/>
        <end position="196"/>
    </location>
</feature>
<dbReference type="OrthoDB" id="20105at2759"/>
<dbReference type="RefSeq" id="XP_007779509.1">
    <property type="nucleotide sequence ID" value="XM_007781319.1"/>
</dbReference>
<evidence type="ECO:0000256" key="1">
    <source>
        <dbReference type="SAM" id="MobiDB-lite"/>
    </source>
</evidence>
<feature type="compositionally biased region" description="Basic and acidic residues" evidence="1">
    <location>
        <begin position="158"/>
        <end position="168"/>
    </location>
</feature>
<gene>
    <name evidence="2" type="ORF">W97_03422</name>
</gene>
<dbReference type="EMBL" id="JH767567">
    <property type="protein sequence ID" value="EON64192.1"/>
    <property type="molecule type" value="Genomic_DNA"/>
</dbReference>
<dbReference type="eggNOG" id="ENOG502SA6U">
    <property type="taxonomic scope" value="Eukaryota"/>
</dbReference>
<dbReference type="PANTHER" id="PTHR40069">
    <property type="entry name" value="YWBE PROTEIN"/>
    <property type="match status" value="1"/>
</dbReference>
<accession>R7YQL1</accession>
<dbReference type="InterPro" id="IPR019240">
    <property type="entry name" value="DUF2196"/>
</dbReference>
<dbReference type="PANTHER" id="PTHR40069:SF1">
    <property type="entry name" value="YWBE PROTEIN"/>
    <property type="match status" value="1"/>
</dbReference>
<protein>
    <recommendedName>
        <fullName evidence="4">UBZ4-type domain-containing protein</fullName>
    </recommendedName>
</protein>
<dbReference type="Pfam" id="PF09962">
    <property type="entry name" value="DUF2196"/>
    <property type="match status" value="1"/>
</dbReference>
<feature type="region of interest" description="Disordered" evidence="1">
    <location>
        <begin position="1"/>
        <end position="51"/>
    </location>
</feature>
<name>R7YQL1_CONA1</name>
<dbReference type="NCBIfam" id="TIGR03833">
    <property type="entry name" value="YwbE family protein"/>
    <property type="match status" value="1"/>
</dbReference>
<dbReference type="GeneID" id="19900733"/>
<dbReference type="OMA" id="CPVCADF"/>
<dbReference type="Proteomes" id="UP000016924">
    <property type="component" value="Unassembled WGS sequence"/>
</dbReference>
<organism evidence="2 3">
    <name type="scientific">Coniosporium apollinis (strain CBS 100218)</name>
    <name type="common">Rock-inhabiting black yeast</name>
    <dbReference type="NCBI Taxonomy" id="1168221"/>
    <lineage>
        <taxon>Eukaryota</taxon>
        <taxon>Fungi</taxon>
        <taxon>Dikarya</taxon>
        <taxon>Ascomycota</taxon>
        <taxon>Pezizomycotina</taxon>
        <taxon>Dothideomycetes</taxon>
        <taxon>Dothideomycetes incertae sedis</taxon>
        <taxon>Coniosporium</taxon>
    </lineage>
</organism>
<dbReference type="AlphaFoldDB" id="R7YQL1"/>
<proteinExistence type="predicted"/>
<dbReference type="HOGENOM" id="CLU_085124_0_0_1"/>
<evidence type="ECO:0008006" key="4">
    <source>
        <dbReference type="Google" id="ProtNLM"/>
    </source>
</evidence>
<evidence type="ECO:0000313" key="3">
    <source>
        <dbReference type="Proteomes" id="UP000016924"/>
    </source>
</evidence>
<sequence>MFQEPRDRPNSPAQGDTRRGGHQRGRSRSRGDYRGTRGRANYNNRASPAYPQNVPTIQQVAPGAFVSIVLKMDQATGREVQGTVSEVLTNGNHPRGIKVRLRDGRVGRVQRMVHQEEAAAGEAGLSNLSRNGEPAYSTGVMGARPSRFTARYSDARDEWHPDAPERHTLSLGDYLKPGSRRLDEEDQGYDRHTSQPARMEDANLVSTTICPLCNTFEGDETAVAHHIESHFAD</sequence>